<dbReference type="EMBL" id="BMKB01000003">
    <property type="protein sequence ID" value="GGA52936.1"/>
    <property type="molecule type" value="Genomic_DNA"/>
</dbReference>
<dbReference type="Proteomes" id="UP000596977">
    <property type="component" value="Unassembled WGS sequence"/>
</dbReference>
<evidence type="ECO:0000313" key="2">
    <source>
        <dbReference type="Proteomes" id="UP000596977"/>
    </source>
</evidence>
<dbReference type="OrthoDB" id="9956359at2"/>
<dbReference type="RefSeq" id="WP_127071018.1">
    <property type="nucleotide sequence ID" value="NZ_BMKB01000003.1"/>
</dbReference>
<comment type="caution">
    <text evidence="1">The sequence shown here is derived from an EMBL/GenBank/DDBJ whole genome shotgun (WGS) entry which is preliminary data.</text>
</comment>
<evidence type="ECO:0000313" key="1">
    <source>
        <dbReference type="EMBL" id="GGA52936.1"/>
    </source>
</evidence>
<reference evidence="1 2" key="1">
    <citation type="journal article" date="2014" name="Int. J. Syst. Evol. Microbiol.">
        <title>Complete genome sequence of Corynebacterium casei LMG S-19264T (=DSM 44701T), isolated from a smear-ripened cheese.</title>
        <authorList>
            <consortium name="US DOE Joint Genome Institute (JGI-PGF)"/>
            <person name="Walter F."/>
            <person name="Albersmeier A."/>
            <person name="Kalinowski J."/>
            <person name="Ruckert C."/>
        </authorList>
    </citation>
    <scope>NUCLEOTIDE SEQUENCE [LARGE SCALE GENOMIC DNA]</scope>
    <source>
        <strain evidence="1 2">CGMCC 1.15896</strain>
    </source>
</reference>
<gene>
    <name evidence="1" type="ORF">GCM10011499_23820</name>
</gene>
<name>A0A916REC6_9HYPH</name>
<keyword evidence="2" id="KW-1185">Reference proteome</keyword>
<proteinExistence type="predicted"/>
<accession>A0A916REC6</accession>
<protein>
    <submittedName>
        <fullName evidence="1">Uncharacterized protein</fullName>
    </submittedName>
</protein>
<organism evidence="1 2">
    <name type="scientific">Pelagibacterium lentulum</name>
    <dbReference type="NCBI Taxonomy" id="2029865"/>
    <lineage>
        <taxon>Bacteria</taxon>
        <taxon>Pseudomonadati</taxon>
        <taxon>Pseudomonadota</taxon>
        <taxon>Alphaproteobacteria</taxon>
        <taxon>Hyphomicrobiales</taxon>
        <taxon>Devosiaceae</taxon>
        <taxon>Pelagibacterium</taxon>
    </lineage>
</organism>
<sequence length="72" mass="7926">MAQNSPIDGQARTVCNQADVLLDTLFRTSGLPAPLSLSIEELLENAWEIAYRKSPENAQPNVIAFTPKVRNT</sequence>
<dbReference type="AlphaFoldDB" id="A0A916REC6"/>